<sequence>MSKGQSKLDSHVKMAHWIGIDDENQGAWVYWLDEQCVMVERGVVFQKPDVMVMVDRNPSDLEGEEKSISTSSKSSGISPTNIPLPVSPVSTLTSLPLDLSPPLPSQPTPPPPTPEPVPLKRT</sequence>
<accession>A0AA39NSR8</accession>
<dbReference type="EMBL" id="JAUEPR010000054">
    <property type="protein sequence ID" value="KAK0471111.1"/>
    <property type="molecule type" value="Genomic_DNA"/>
</dbReference>
<evidence type="ECO:0000313" key="3">
    <source>
        <dbReference type="Proteomes" id="UP001175227"/>
    </source>
</evidence>
<feature type="compositionally biased region" description="Low complexity" evidence="1">
    <location>
        <begin position="68"/>
        <end position="98"/>
    </location>
</feature>
<gene>
    <name evidence="2" type="ORF">IW261DRAFT_1572331</name>
</gene>
<keyword evidence="3" id="KW-1185">Reference proteome</keyword>
<protein>
    <submittedName>
        <fullName evidence="2">Uncharacterized protein</fullName>
    </submittedName>
</protein>
<proteinExistence type="predicted"/>
<dbReference type="Proteomes" id="UP001175227">
    <property type="component" value="Unassembled WGS sequence"/>
</dbReference>
<evidence type="ECO:0000313" key="2">
    <source>
        <dbReference type="EMBL" id="KAK0471111.1"/>
    </source>
</evidence>
<dbReference type="AlphaFoldDB" id="A0AA39NSR8"/>
<feature type="region of interest" description="Disordered" evidence="1">
    <location>
        <begin position="56"/>
        <end position="122"/>
    </location>
</feature>
<reference evidence="2" key="1">
    <citation type="submission" date="2023-06" db="EMBL/GenBank/DDBJ databases">
        <authorList>
            <consortium name="Lawrence Berkeley National Laboratory"/>
            <person name="Ahrendt S."/>
            <person name="Sahu N."/>
            <person name="Indic B."/>
            <person name="Wong-Bajracharya J."/>
            <person name="Merenyi Z."/>
            <person name="Ke H.-M."/>
            <person name="Monk M."/>
            <person name="Kocsube S."/>
            <person name="Drula E."/>
            <person name="Lipzen A."/>
            <person name="Balint B."/>
            <person name="Henrissat B."/>
            <person name="Andreopoulos B."/>
            <person name="Martin F.M."/>
            <person name="Harder C.B."/>
            <person name="Rigling D."/>
            <person name="Ford K.L."/>
            <person name="Foster G.D."/>
            <person name="Pangilinan J."/>
            <person name="Papanicolaou A."/>
            <person name="Barry K."/>
            <person name="LaButti K."/>
            <person name="Viragh M."/>
            <person name="Koriabine M."/>
            <person name="Yan M."/>
            <person name="Riley R."/>
            <person name="Champramary S."/>
            <person name="Plett K.L."/>
            <person name="Tsai I.J."/>
            <person name="Slot J."/>
            <person name="Sipos G."/>
            <person name="Plett J."/>
            <person name="Nagy L.G."/>
            <person name="Grigoriev I.V."/>
        </authorList>
    </citation>
    <scope>NUCLEOTIDE SEQUENCE</scope>
    <source>
        <strain evidence="2">ICMP 16352</strain>
    </source>
</reference>
<organism evidence="2 3">
    <name type="scientific">Armillaria novae-zelandiae</name>
    <dbReference type="NCBI Taxonomy" id="153914"/>
    <lineage>
        <taxon>Eukaryota</taxon>
        <taxon>Fungi</taxon>
        <taxon>Dikarya</taxon>
        <taxon>Basidiomycota</taxon>
        <taxon>Agaricomycotina</taxon>
        <taxon>Agaricomycetes</taxon>
        <taxon>Agaricomycetidae</taxon>
        <taxon>Agaricales</taxon>
        <taxon>Marasmiineae</taxon>
        <taxon>Physalacriaceae</taxon>
        <taxon>Armillaria</taxon>
    </lineage>
</organism>
<evidence type="ECO:0000256" key="1">
    <source>
        <dbReference type="SAM" id="MobiDB-lite"/>
    </source>
</evidence>
<comment type="caution">
    <text evidence="2">The sequence shown here is derived from an EMBL/GenBank/DDBJ whole genome shotgun (WGS) entry which is preliminary data.</text>
</comment>
<name>A0AA39NSR8_9AGAR</name>
<feature type="compositionally biased region" description="Pro residues" evidence="1">
    <location>
        <begin position="99"/>
        <end position="122"/>
    </location>
</feature>